<reference evidence="1" key="1">
    <citation type="submission" date="2018-05" db="EMBL/GenBank/DDBJ databases">
        <authorList>
            <person name="Lanie J.A."/>
            <person name="Ng W.-L."/>
            <person name="Kazmierczak K.M."/>
            <person name="Andrzejewski T.M."/>
            <person name="Davidsen T.M."/>
            <person name="Wayne K.J."/>
            <person name="Tettelin H."/>
            <person name="Glass J.I."/>
            <person name="Rusch D."/>
            <person name="Podicherti R."/>
            <person name="Tsui H.-C.T."/>
            <person name="Winkler M.E."/>
        </authorList>
    </citation>
    <scope>NUCLEOTIDE SEQUENCE</scope>
</reference>
<dbReference type="EMBL" id="UINC01227586">
    <property type="protein sequence ID" value="SVE58536.1"/>
    <property type="molecule type" value="Genomic_DNA"/>
</dbReference>
<accession>A0A383ENT9</accession>
<name>A0A383ENT9_9ZZZZ</name>
<organism evidence="1">
    <name type="scientific">marine metagenome</name>
    <dbReference type="NCBI Taxonomy" id="408172"/>
    <lineage>
        <taxon>unclassified sequences</taxon>
        <taxon>metagenomes</taxon>
        <taxon>ecological metagenomes</taxon>
    </lineage>
</organism>
<gene>
    <name evidence="1" type="ORF">METZ01_LOCUS511390</name>
</gene>
<sequence>MKFILFLRGLATEIKKIFRDKDKDHHDKSK</sequence>
<dbReference type="AlphaFoldDB" id="A0A383ENT9"/>
<protein>
    <submittedName>
        <fullName evidence="1">Uncharacterized protein</fullName>
    </submittedName>
</protein>
<evidence type="ECO:0000313" key="1">
    <source>
        <dbReference type="EMBL" id="SVE58536.1"/>
    </source>
</evidence>
<proteinExistence type="predicted"/>